<reference evidence="3" key="2">
    <citation type="submission" date="2009-11" db="EMBL/GenBank/DDBJ databases">
        <title>The Genome Sequence of Allomyces macrogynus strain ATCC 38327.</title>
        <authorList>
            <consortium name="The Broad Institute Genome Sequencing Platform"/>
            <person name="Russ C."/>
            <person name="Cuomo C."/>
            <person name="Shea T."/>
            <person name="Young S.K."/>
            <person name="Zeng Q."/>
            <person name="Koehrsen M."/>
            <person name="Haas B."/>
            <person name="Borodovsky M."/>
            <person name="Guigo R."/>
            <person name="Alvarado L."/>
            <person name="Berlin A."/>
            <person name="Borenstein D."/>
            <person name="Chen Z."/>
            <person name="Engels R."/>
            <person name="Freedman E."/>
            <person name="Gellesch M."/>
            <person name="Goldberg J."/>
            <person name="Griggs A."/>
            <person name="Gujja S."/>
            <person name="Heiman D."/>
            <person name="Hepburn T."/>
            <person name="Howarth C."/>
            <person name="Jen D."/>
            <person name="Larson L."/>
            <person name="Lewis B."/>
            <person name="Mehta T."/>
            <person name="Park D."/>
            <person name="Pearson M."/>
            <person name="Roberts A."/>
            <person name="Saif S."/>
            <person name="Shenoy N."/>
            <person name="Sisk P."/>
            <person name="Stolte C."/>
            <person name="Sykes S."/>
            <person name="Walk T."/>
            <person name="White J."/>
            <person name="Yandava C."/>
            <person name="Burger G."/>
            <person name="Gray M.W."/>
            <person name="Holland P.W.H."/>
            <person name="King N."/>
            <person name="Lang F.B.F."/>
            <person name="Roger A.J."/>
            <person name="Ruiz-Trillo I."/>
            <person name="Lander E."/>
            <person name="Nusbaum C."/>
        </authorList>
    </citation>
    <scope>NUCLEOTIDE SEQUENCE [LARGE SCALE GENOMIC DNA]</scope>
    <source>
        <strain evidence="3">ATCC 38327</strain>
    </source>
</reference>
<dbReference type="OrthoDB" id="775571at2759"/>
<dbReference type="AlphaFoldDB" id="A0A0L0SCA4"/>
<feature type="compositionally biased region" description="Polar residues" evidence="1">
    <location>
        <begin position="1"/>
        <end position="10"/>
    </location>
</feature>
<name>A0A0L0SCA4_ALLM3</name>
<dbReference type="VEuPathDB" id="FungiDB:AMAG_18465"/>
<dbReference type="Proteomes" id="UP000054350">
    <property type="component" value="Unassembled WGS sequence"/>
</dbReference>
<proteinExistence type="predicted"/>
<organism evidence="2 3">
    <name type="scientific">Allomyces macrogynus (strain ATCC 38327)</name>
    <name type="common">Allomyces javanicus var. macrogynus</name>
    <dbReference type="NCBI Taxonomy" id="578462"/>
    <lineage>
        <taxon>Eukaryota</taxon>
        <taxon>Fungi</taxon>
        <taxon>Fungi incertae sedis</taxon>
        <taxon>Blastocladiomycota</taxon>
        <taxon>Blastocladiomycetes</taxon>
        <taxon>Blastocladiales</taxon>
        <taxon>Blastocladiaceae</taxon>
        <taxon>Allomyces</taxon>
    </lineage>
</organism>
<keyword evidence="3" id="KW-1185">Reference proteome</keyword>
<reference evidence="2 3" key="1">
    <citation type="submission" date="2009-11" db="EMBL/GenBank/DDBJ databases">
        <title>Annotation of Allomyces macrogynus ATCC 38327.</title>
        <authorList>
            <consortium name="The Broad Institute Genome Sequencing Platform"/>
            <person name="Russ C."/>
            <person name="Cuomo C."/>
            <person name="Burger G."/>
            <person name="Gray M.W."/>
            <person name="Holland P.W.H."/>
            <person name="King N."/>
            <person name="Lang F.B.F."/>
            <person name="Roger A.J."/>
            <person name="Ruiz-Trillo I."/>
            <person name="Young S.K."/>
            <person name="Zeng Q."/>
            <person name="Gargeya S."/>
            <person name="Fitzgerald M."/>
            <person name="Haas B."/>
            <person name="Abouelleil A."/>
            <person name="Alvarado L."/>
            <person name="Arachchi H.M."/>
            <person name="Berlin A."/>
            <person name="Chapman S.B."/>
            <person name="Gearin G."/>
            <person name="Goldberg J."/>
            <person name="Griggs A."/>
            <person name="Gujja S."/>
            <person name="Hansen M."/>
            <person name="Heiman D."/>
            <person name="Howarth C."/>
            <person name="Larimer J."/>
            <person name="Lui A."/>
            <person name="MacDonald P.J.P."/>
            <person name="McCowen C."/>
            <person name="Montmayeur A."/>
            <person name="Murphy C."/>
            <person name="Neiman D."/>
            <person name="Pearson M."/>
            <person name="Priest M."/>
            <person name="Roberts A."/>
            <person name="Saif S."/>
            <person name="Shea T."/>
            <person name="Sisk P."/>
            <person name="Stolte C."/>
            <person name="Sykes S."/>
            <person name="Wortman J."/>
            <person name="Nusbaum C."/>
            <person name="Birren B."/>
        </authorList>
    </citation>
    <scope>NUCLEOTIDE SEQUENCE [LARGE SCALE GENOMIC DNA]</scope>
    <source>
        <strain evidence="2 3">ATCC 38327</strain>
    </source>
</reference>
<dbReference type="EMBL" id="GG745335">
    <property type="protein sequence ID" value="KNE60067.1"/>
    <property type="molecule type" value="Genomic_DNA"/>
</dbReference>
<accession>A0A0L0SCA4</accession>
<feature type="region of interest" description="Disordered" evidence="1">
    <location>
        <begin position="1"/>
        <end position="20"/>
    </location>
</feature>
<sequence length="151" mass="16938">MSSLPWSTEPMSDLLSTRTTTDSEAASGLPSAAQFFRLESEAVPFAVAQDEFARFITTNLLLAECVLLAVYDLFHRFFLLRDAPFRDQLCDILVAKPVHPGAVMRDLTHRLNTLLTDVEELSFSINTEHIGTEPHETMLFLDHCSAPAHIY</sequence>
<evidence type="ECO:0000313" key="3">
    <source>
        <dbReference type="Proteomes" id="UP000054350"/>
    </source>
</evidence>
<evidence type="ECO:0000313" key="2">
    <source>
        <dbReference type="EMBL" id="KNE60067.1"/>
    </source>
</evidence>
<protein>
    <submittedName>
        <fullName evidence="2">Uncharacterized protein</fullName>
    </submittedName>
</protein>
<gene>
    <name evidence="2" type="ORF">AMAG_18465</name>
</gene>
<evidence type="ECO:0000256" key="1">
    <source>
        <dbReference type="SAM" id="MobiDB-lite"/>
    </source>
</evidence>